<evidence type="ECO:0000313" key="2">
    <source>
        <dbReference type="EMBL" id="WXB19757.1"/>
    </source>
</evidence>
<sequence>MNVSRRTNSRPLNALRMIAGVAVMALSTVFVYRALRLFSFDPDKLGRYFSFKWIIMGHVLGGTVALFTGPFQLWKAFRVKYWRAHRIMGRIYLAAIGAGASCALILASTTARSVGWPYALSLHMLATVWLASALLAWRTAVTKRFKLHEEWATRSYIATLAFVVQSFSFEIPFVAGLGAFAEVSPTIMWFSWTVPMFAYAVSRATRA</sequence>
<reference evidence="2 3" key="1">
    <citation type="submission" date="2021-12" db="EMBL/GenBank/DDBJ databases">
        <title>Discovery of the Pendulisporaceae a myxobacterial family with distinct sporulation behavior and unique specialized metabolism.</title>
        <authorList>
            <person name="Garcia R."/>
            <person name="Popoff A."/>
            <person name="Bader C.D."/>
            <person name="Loehr J."/>
            <person name="Walesch S."/>
            <person name="Walt C."/>
            <person name="Boldt J."/>
            <person name="Bunk B."/>
            <person name="Haeckl F.J.F.P.J."/>
            <person name="Gunesch A.P."/>
            <person name="Birkelbach J."/>
            <person name="Nuebel U."/>
            <person name="Pietschmann T."/>
            <person name="Bach T."/>
            <person name="Mueller R."/>
        </authorList>
    </citation>
    <scope>NUCLEOTIDE SEQUENCE [LARGE SCALE GENOMIC DNA]</scope>
    <source>
        <strain evidence="2 3">MSr11954</strain>
    </source>
</reference>
<feature type="transmembrane region" description="Helical" evidence="1">
    <location>
        <begin position="53"/>
        <end position="71"/>
    </location>
</feature>
<dbReference type="Pfam" id="PF10067">
    <property type="entry name" value="DUF2306"/>
    <property type="match status" value="1"/>
</dbReference>
<gene>
    <name evidence="2" type="ORF">LZC94_21345</name>
</gene>
<accession>A0ABZ2MB48</accession>
<dbReference type="Proteomes" id="UP001370348">
    <property type="component" value="Chromosome"/>
</dbReference>
<name>A0ABZ2MB48_9BACT</name>
<dbReference type="InterPro" id="IPR018750">
    <property type="entry name" value="DUF2306_membrane"/>
</dbReference>
<keyword evidence="1" id="KW-0472">Membrane</keyword>
<keyword evidence="1" id="KW-1133">Transmembrane helix</keyword>
<feature type="transmembrane region" description="Helical" evidence="1">
    <location>
        <begin position="91"/>
        <end position="110"/>
    </location>
</feature>
<proteinExistence type="predicted"/>
<organism evidence="2 3">
    <name type="scientific">Pendulispora albinea</name>
    <dbReference type="NCBI Taxonomy" id="2741071"/>
    <lineage>
        <taxon>Bacteria</taxon>
        <taxon>Pseudomonadati</taxon>
        <taxon>Myxococcota</taxon>
        <taxon>Myxococcia</taxon>
        <taxon>Myxococcales</taxon>
        <taxon>Sorangiineae</taxon>
        <taxon>Pendulisporaceae</taxon>
        <taxon>Pendulispora</taxon>
    </lineage>
</organism>
<feature type="transmembrane region" description="Helical" evidence="1">
    <location>
        <begin position="116"/>
        <end position="137"/>
    </location>
</feature>
<keyword evidence="3" id="KW-1185">Reference proteome</keyword>
<keyword evidence="1" id="KW-0812">Transmembrane</keyword>
<feature type="transmembrane region" description="Helical" evidence="1">
    <location>
        <begin position="157"/>
        <end position="181"/>
    </location>
</feature>
<evidence type="ECO:0000313" key="3">
    <source>
        <dbReference type="Proteomes" id="UP001370348"/>
    </source>
</evidence>
<protein>
    <submittedName>
        <fullName evidence="2">DUF2306 domain-containing protein</fullName>
    </submittedName>
</protein>
<feature type="transmembrane region" description="Helical" evidence="1">
    <location>
        <begin position="187"/>
        <end position="205"/>
    </location>
</feature>
<evidence type="ECO:0000256" key="1">
    <source>
        <dbReference type="SAM" id="Phobius"/>
    </source>
</evidence>
<dbReference type="EMBL" id="CP089984">
    <property type="protein sequence ID" value="WXB19757.1"/>
    <property type="molecule type" value="Genomic_DNA"/>
</dbReference>
<dbReference type="RefSeq" id="WP_394829352.1">
    <property type="nucleotide sequence ID" value="NZ_CP089984.1"/>
</dbReference>
<feature type="transmembrane region" description="Helical" evidence="1">
    <location>
        <begin position="12"/>
        <end position="33"/>
    </location>
</feature>